<dbReference type="OrthoDB" id="9834599at2"/>
<gene>
    <name evidence="3" type="ORF">SAMN05216245_101132</name>
</gene>
<organism evidence="3 4">
    <name type="scientific">Succiniclasticum ruminis DSM 9236</name>
    <dbReference type="NCBI Taxonomy" id="1123323"/>
    <lineage>
        <taxon>Bacteria</taxon>
        <taxon>Bacillati</taxon>
        <taxon>Bacillota</taxon>
        <taxon>Negativicutes</taxon>
        <taxon>Acidaminococcales</taxon>
        <taxon>Acidaminococcaceae</taxon>
        <taxon>Succiniclasticum</taxon>
    </lineage>
</organism>
<proteinExistence type="predicted"/>
<reference evidence="3 4" key="1">
    <citation type="submission" date="2016-10" db="EMBL/GenBank/DDBJ databases">
        <authorList>
            <person name="de Groot N.N."/>
        </authorList>
    </citation>
    <scope>NUCLEOTIDE SEQUENCE [LARGE SCALE GENOMIC DNA]</scope>
    <source>
        <strain evidence="3 4">DSM 9236</strain>
    </source>
</reference>
<sequence>MKFNFKKIVTAACMAAFLATSFLPGISEASNGRMSLAQAQQEVKRPLYRHYKPVQKHGHKHFKKQLHHRHDLHRPAMHTRGPISHTWTPVRHVPAHHMKSHKQAFKSHGPVRHMPPKHHDYRGARR</sequence>
<keyword evidence="2" id="KW-0732">Signal</keyword>
<dbReference type="Proteomes" id="UP000198896">
    <property type="component" value="Unassembled WGS sequence"/>
</dbReference>
<feature type="compositionally biased region" description="Basic residues" evidence="1">
    <location>
        <begin position="103"/>
        <end position="116"/>
    </location>
</feature>
<feature type="compositionally biased region" description="Basic and acidic residues" evidence="1">
    <location>
        <begin position="117"/>
        <end position="126"/>
    </location>
</feature>
<feature type="region of interest" description="Disordered" evidence="1">
    <location>
        <begin position="103"/>
        <end position="126"/>
    </location>
</feature>
<feature type="chain" id="PRO_5011721632" evidence="2">
    <location>
        <begin position="30"/>
        <end position="126"/>
    </location>
</feature>
<name>A0A1I1XBV5_9FIRM</name>
<evidence type="ECO:0000256" key="2">
    <source>
        <dbReference type="SAM" id="SignalP"/>
    </source>
</evidence>
<dbReference type="AlphaFoldDB" id="A0A1I1XBV5"/>
<evidence type="ECO:0000256" key="1">
    <source>
        <dbReference type="SAM" id="MobiDB-lite"/>
    </source>
</evidence>
<dbReference type="RefSeq" id="WP_143089366.1">
    <property type="nucleotide sequence ID" value="NZ_FONL01000001.1"/>
</dbReference>
<protein>
    <submittedName>
        <fullName evidence="3">Uncharacterized protein</fullName>
    </submittedName>
</protein>
<dbReference type="EMBL" id="FONL01000001">
    <property type="protein sequence ID" value="SFE04128.1"/>
    <property type="molecule type" value="Genomic_DNA"/>
</dbReference>
<accession>A0A1I1XBV5</accession>
<feature type="signal peptide" evidence="2">
    <location>
        <begin position="1"/>
        <end position="29"/>
    </location>
</feature>
<keyword evidence="4" id="KW-1185">Reference proteome</keyword>
<evidence type="ECO:0000313" key="3">
    <source>
        <dbReference type="EMBL" id="SFE04128.1"/>
    </source>
</evidence>
<evidence type="ECO:0000313" key="4">
    <source>
        <dbReference type="Proteomes" id="UP000198896"/>
    </source>
</evidence>